<evidence type="ECO:0000313" key="3">
    <source>
        <dbReference type="EMBL" id="MFM0521690.1"/>
    </source>
</evidence>
<dbReference type="SUPFAM" id="SSF53756">
    <property type="entry name" value="UDP-Glycosyltransferase/glycogen phosphorylase"/>
    <property type="match status" value="1"/>
</dbReference>
<comment type="caution">
    <text evidence="3">The sequence shown here is derived from an EMBL/GenBank/DDBJ whole genome shotgun (WGS) entry which is preliminary data.</text>
</comment>
<dbReference type="InterPro" id="IPR002201">
    <property type="entry name" value="Glyco_trans_9"/>
</dbReference>
<dbReference type="PANTHER" id="PTHR30160">
    <property type="entry name" value="TETRAACYLDISACCHARIDE 4'-KINASE-RELATED"/>
    <property type="match status" value="1"/>
</dbReference>
<evidence type="ECO:0000313" key="4">
    <source>
        <dbReference type="Proteomes" id="UP001629462"/>
    </source>
</evidence>
<keyword evidence="4" id="KW-1185">Reference proteome</keyword>
<dbReference type="InterPro" id="IPR051199">
    <property type="entry name" value="LPS_LOS_Heptosyltrfase"/>
</dbReference>
<dbReference type="Gene3D" id="3.40.50.2000">
    <property type="entry name" value="Glycogen Phosphorylase B"/>
    <property type="match status" value="1"/>
</dbReference>
<accession>A0ABW9CU38</accession>
<evidence type="ECO:0000256" key="2">
    <source>
        <dbReference type="ARBA" id="ARBA00022679"/>
    </source>
</evidence>
<gene>
    <name evidence="3" type="ORF">PQR08_30125</name>
</gene>
<protein>
    <submittedName>
        <fullName evidence="3">Glycosyltransferase family 9 protein</fullName>
    </submittedName>
</protein>
<evidence type="ECO:0000256" key="1">
    <source>
        <dbReference type="ARBA" id="ARBA00022676"/>
    </source>
</evidence>
<organism evidence="3 4">
    <name type="scientific">Caballeronia jiangsuensis</name>
    <dbReference type="NCBI Taxonomy" id="1458357"/>
    <lineage>
        <taxon>Bacteria</taxon>
        <taxon>Pseudomonadati</taxon>
        <taxon>Pseudomonadota</taxon>
        <taxon>Betaproteobacteria</taxon>
        <taxon>Burkholderiales</taxon>
        <taxon>Burkholderiaceae</taxon>
        <taxon>Caballeronia</taxon>
    </lineage>
</organism>
<reference evidence="3 4" key="1">
    <citation type="journal article" date="2024" name="Chem. Sci.">
        <title>Discovery of megapolipeptins by genome mining of a Burkholderiales bacteria collection.</title>
        <authorList>
            <person name="Paulo B.S."/>
            <person name="Recchia M.J.J."/>
            <person name="Lee S."/>
            <person name="Fergusson C.H."/>
            <person name="Romanowski S.B."/>
            <person name="Hernandez A."/>
            <person name="Krull N."/>
            <person name="Liu D.Y."/>
            <person name="Cavanagh H."/>
            <person name="Bos A."/>
            <person name="Gray C.A."/>
            <person name="Murphy B.T."/>
            <person name="Linington R.G."/>
            <person name="Eustaquio A.S."/>
        </authorList>
    </citation>
    <scope>NUCLEOTIDE SEQUENCE [LARGE SCALE GENOMIC DNA]</scope>
    <source>
        <strain evidence="3 4">RL17-374-BIF-D</strain>
    </source>
</reference>
<sequence>MTVAVFAANGIGDALMMWPTLRALSIGYRGDVILASDTRITNALYRDIEFKGRVHVRMNRESGTRRFDAAALARALPACETFVCLNSWHSSSTNELLADLSGSRSVGFFAPFDVTLDVRGLNAFDAYFKAAECLTRCSDIGAYAGAPVFHSARRITEPRQGRLFVTMHIETARAKDWNRANAAFVVRALRVRLPNVDVSLVCSNRQRWRRLSAGAGASLLGGHAFESAADAVARSDLFIGCDSCMLHVADLARVPTVAAFRSTSPSMWGCRFTRNETIWLSRAAGVVRADIVLDAAARLLGARSTRTRAAPFRH</sequence>
<keyword evidence="1" id="KW-0328">Glycosyltransferase</keyword>
<name>A0ABW9CU38_9BURK</name>
<dbReference type="Pfam" id="PF01075">
    <property type="entry name" value="Glyco_transf_9"/>
    <property type="match status" value="1"/>
</dbReference>
<proteinExistence type="predicted"/>
<keyword evidence="2" id="KW-0808">Transferase</keyword>
<dbReference type="Proteomes" id="UP001629462">
    <property type="component" value="Unassembled WGS sequence"/>
</dbReference>
<dbReference type="EMBL" id="JAQQDB010000038">
    <property type="protein sequence ID" value="MFM0521690.1"/>
    <property type="molecule type" value="Genomic_DNA"/>
</dbReference>
<dbReference type="RefSeq" id="WP_250484795.1">
    <property type="nucleotide sequence ID" value="NZ_JAQQDB010000038.1"/>
</dbReference>